<feature type="region of interest" description="Disordered" evidence="1">
    <location>
        <begin position="1"/>
        <end position="43"/>
    </location>
</feature>
<keyword evidence="3" id="KW-1185">Reference proteome</keyword>
<gene>
    <name evidence="2" type="ORF">BGW36DRAFT_427242</name>
</gene>
<reference evidence="2" key="1">
    <citation type="submission" date="2021-12" db="EMBL/GenBank/DDBJ databases">
        <title>Convergent genome expansion in fungi linked to evolution of root-endophyte symbiosis.</title>
        <authorList>
            <consortium name="DOE Joint Genome Institute"/>
            <person name="Ke Y.-H."/>
            <person name="Bonito G."/>
            <person name="Liao H.-L."/>
            <person name="Looney B."/>
            <person name="Rojas-Flechas A."/>
            <person name="Nash J."/>
            <person name="Hameed K."/>
            <person name="Schadt C."/>
            <person name="Martin F."/>
            <person name="Crous P.W."/>
            <person name="Miettinen O."/>
            <person name="Magnuson J.K."/>
            <person name="Labbe J."/>
            <person name="Jacobson D."/>
            <person name="Doktycz M.J."/>
            <person name="Veneault-Fourrey C."/>
            <person name="Kuo A."/>
            <person name="Mondo S."/>
            <person name="Calhoun S."/>
            <person name="Riley R."/>
            <person name="Ohm R."/>
            <person name="LaButti K."/>
            <person name="Andreopoulos B."/>
            <person name="Pangilinan J."/>
            <person name="Nolan M."/>
            <person name="Tritt A."/>
            <person name="Clum A."/>
            <person name="Lipzen A."/>
            <person name="Daum C."/>
            <person name="Barry K."/>
            <person name="Grigoriev I.V."/>
            <person name="Vilgalys R."/>
        </authorList>
    </citation>
    <scope>NUCLEOTIDE SEQUENCE</scope>
    <source>
        <strain evidence="2">PMI_201</strain>
    </source>
</reference>
<accession>A0AAD4Q0I1</accession>
<dbReference type="EMBL" id="JAJTJA010000006">
    <property type="protein sequence ID" value="KAH8697276.1"/>
    <property type="molecule type" value="Genomic_DNA"/>
</dbReference>
<name>A0AAD4Q0I1_9EURO</name>
<feature type="compositionally biased region" description="Low complexity" evidence="1">
    <location>
        <begin position="26"/>
        <end position="42"/>
    </location>
</feature>
<evidence type="ECO:0000313" key="3">
    <source>
        <dbReference type="Proteomes" id="UP001201262"/>
    </source>
</evidence>
<evidence type="ECO:0008006" key="4">
    <source>
        <dbReference type="Google" id="ProtNLM"/>
    </source>
</evidence>
<dbReference type="RefSeq" id="XP_046071977.1">
    <property type="nucleotide sequence ID" value="XM_046220388.1"/>
</dbReference>
<dbReference type="Proteomes" id="UP001201262">
    <property type="component" value="Unassembled WGS sequence"/>
</dbReference>
<comment type="caution">
    <text evidence="2">The sequence shown here is derived from an EMBL/GenBank/DDBJ whole genome shotgun (WGS) entry which is preliminary data.</text>
</comment>
<sequence length="588" mass="66733">MGTGSPAADGSSTKGSLEHEEENLVAAGQSPAQSTSSSSSQSFEFVLVTDEGSRRQVRRHAMRQYMRQRRLDGIARLASSRAPIPGRHHQAGDSSWESMTQEEPENEAHQRPDNAIVPIRTRRHHNLSSSSPGPSNILLSPGAGGIRDPFNSYPIPISDNDHRLINHYVVTYPAMMYKLSNKPQKNPMMEIFQQFALKDRIPFQAMLAIASKHLASVEGQSESLQSLAHKTQALQLINRNIRDTTDDQIDNFIYAVATMAVIEKWSKDPSIERMHIKGLTLMIRRRGGMRVLKAQKPFLEQVVYWVDFSCAAKAIVGASLPWTGSVPDVPPERFRFWLSDQQPRANLKERGCSDYLKSCEDFLAFFRCLHAAQKALLEAPCQAPSTTESRRMIPFDRSSRLYCTLTALPDYDRGIRDVRFIDEYTRMACLLYLNIALYECYRKQQNFDLYLAWIHSGMQQFSAEPSVSSLMWLILDNGGYARGDAGDAGERSWLVSRMLRVVKRLEWTQQGTLWDQLRLVMLNFITTQQECGLGSDMVGEYELVARQKKLGQMRTPLWDEDEMRREILGNLYDGSSFDVSNSKGKDLE</sequence>
<organism evidence="2 3">
    <name type="scientific">Talaromyces proteolyticus</name>
    <dbReference type="NCBI Taxonomy" id="1131652"/>
    <lineage>
        <taxon>Eukaryota</taxon>
        <taxon>Fungi</taxon>
        <taxon>Dikarya</taxon>
        <taxon>Ascomycota</taxon>
        <taxon>Pezizomycotina</taxon>
        <taxon>Eurotiomycetes</taxon>
        <taxon>Eurotiomycetidae</taxon>
        <taxon>Eurotiales</taxon>
        <taxon>Trichocomaceae</taxon>
        <taxon>Talaromyces</taxon>
        <taxon>Talaromyces sect. Bacilispori</taxon>
    </lineage>
</organism>
<dbReference type="GeneID" id="70250675"/>
<dbReference type="AlphaFoldDB" id="A0AAD4Q0I1"/>
<dbReference type="Pfam" id="PF11951">
    <property type="entry name" value="Fungal_trans_2"/>
    <property type="match status" value="1"/>
</dbReference>
<proteinExistence type="predicted"/>
<dbReference type="PANTHER" id="PTHR37540:SF10">
    <property type="entry name" value="SIGMA-70 REGION 2 FAMILY PROTEIN"/>
    <property type="match status" value="1"/>
</dbReference>
<feature type="region of interest" description="Disordered" evidence="1">
    <location>
        <begin position="80"/>
        <end position="115"/>
    </location>
</feature>
<dbReference type="InterPro" id="IPR021858">
    <property type="entry name" value="Fun_TF"/>
</dbReference>
<evidence type="ECO:0000313" key="2">
    <source>
        <dbReference type="EMBL" id="KAH8697276.1"/>
    </source>
</evidence>
<dbReference type="PANTHER" id="PTHR37540">
    <property type="entry name" value="TRANSCRIPTION FACTOR (ACR-2), PUTATIVE-RELATED-RELATED"/>
    <property type="match status" value="1"/>
</dbReference>
<evidence type="ECO:0000256" key="1">
    <source>
        <dbReference type="SAM" id="MobiDB-lite"/>
    </source>
</evidence>
<protein>
    <recommendedName>
        <fullName evidence="4">Transcription factor domain-containing protein</fullName>
    </recommendedName>
</protein>